<dbReference type="AlphaFoldDB" id="H8IS48"/>
<dbReference type="Proteomes" id="UP000008004">
    <property type="component" value="Chromosome"/>
</dbReference>
<accession>H8IS48</accession>
<gene>
    <name evidence="2" type="ordered locus">OCU_19570</name>
</gene>
<protein>
    <submittedName>
        <fullName evidence="2">Uncharacterized protein</fullName>
    </submittedName>
</protein>
<sequence length="58" mass="6256">MRMTVSTVPHQAARRAGAPLDCRRTKAPRRRTGSGRTAPVRAAVEPSGPMPAVITYLQ</sequence>
<dbReference type="EMBL" id="CP003322">
    <property type="protein sequence ID" value="AFC43176.1"/>
    <property type="molecule type" value="Genomic_DNA"/>
</dbReference>
<name>H8IS48_MYCIA</name>
<proteinExistence type="predicted"/>
<dbReference type="HOGENOM" id="CLU_2974632_0_0_11"/>
<feature type="region of interest" description="Disordered" evidence="1">
    <location>
        <begin position="26"/>
        <end position="46"/>
    </location>
</feature>
<organism evidence="2 3">
    <name type="scientific">Mycobacterium intracellulare (strain ATCC 13950 / DSM 43223 / JCM 6384 / NCTC 13025 / 3600)</name>
    <dbReference type="NCBI Taxonomy" id="487521"/>
    <lineage>
        <taxon>Bacteria</taxon>
        <taxon>Bacillati</taxon>
        <taxon>Actinomycetota</taxon>
        <taxon>Actinomycetes</taxon>
        <taxon>Mycobacteriales</taxon>
        <taxon>Mycobacteriaceae</taxon>
        <taxon>Mycobacterium</taxon>
        <taxon>Mycobacterium avium complex (MAC)</taxon>
    </lineage>
</organism>
<evidence type="ECO:0000313" key="2">
    <source>
        <dbReference type="EMBL" id="AFC43176.1"/>
    </source>
</evidence>
<evidence type="ECO:0000256" key="1">
    <source>
        <dbReference type="SAM" id="MobiDB-lite"/>
    </source>
</evidence>
<dbReference type="PATRIC" id="fig|487521.10.peg.1967"/>
<reference evidence="2 3" key="1">
    <citation type="journal article" date="2012" name="J. Bacteriol.">
        <title>Complete genome sequence of Mycobacterium intracellulare strain ATCC 13950T.</title>
        <authorList>
            <person name="Kim B.J."/>
            <person name="Choi B.S."/>
            <person name="Lim J.S."/>
            <person name="Choi I.Y."/>
            <person name="Lee J.H."/>
            <person name="Chun J."/>
            <person name="Kook Y.H."/>
            <person name="Kim B.J."/>
        </authorList>
    </citation>
    <scope>NUCLEOTIDE SEQUENCE [LARGE SCALE GENOMIC DNA]</scope>
    <source>
        <strain evidence="3">ATCC 13950 / DSM 43223 / JCM 6384 / NCTC 13025 / 3600</strain>
    </source>
</reference>
<dbReference type="KEGG" id="mia:OCU_19570"/>
<evidence type="ECO:0000313" key="3">
    <source>
        <dbReference type="Proteomes" id="UP000008004"/>
    </source>
</evidence>